<reference evidence="1 2" key="1">
    <citation type="submission" date="2014-04" db="EMBL/GenBank/DDBJ databases">
        <title>Evolutionary Origins and Diversification of the Mycorrhizal Mutualists.</title>
        <authorList>
            <consortium name="DOE Joint Genome Institute"/>
            <consortium name="Mycorrhizal Genomics Consortium"/>
            <person name="Kohler A."/>
            <person name="Kuo A."/>
            <person name="Nagy L.G."/>
            <person name="Floudas D."/>
            <person name="Copeland A."/>
            <person name="Barry K.W."/>
            <person name="Cichocki N."/>
            <person name="Veneault-Fourrey C."/>
            <person name="LaButti K."/>
            <person name="Lindquist E.A."/>
            <person name="Lipzen A."/>
            <person name="Lundell T."/>
            <person name="Morin E."/>
            <person name="Murat C."/>
            <person name="Riley R."/>
            <person name="Ohm R."/>
            <person name="Sun H."/>
            <person name="Tunlid A."/>
            <person name="Henrissat B."/>
            <person name="Grigoriev I.V."/>
            <person name="Hibbett D.S."/>
            <person name="Martin F."/>
        </authorList>
    </citation>
    <scope>NUCLEOTIDE SEQUENCE [LARGE SCALE GENOMIC DNA]</scope>
    <source>
        <strain evidence="1 2">MD-312</strain>
    </source>
</reference>
<dbReference type="EMBL" id="KN839864">
    <property type="protein sequence ID" value="KIJ61175.1"/>
    <property type="molecule type" value="Genomic_DNA"/>
</dbReference>
<sequence length="81" mass="8878">SDPSKPNRVGIVIIHASLNSVGEWMVDRSRIKRLSFRRIDISGVVVFDVSPFILGKPSTEQETVIRAPYPISIQSGTGTPT</sequence>
<dbReference type="HOGENOM" id="CLU_2580272_0_0_1"/>
<feature type="non-terminal residue" evidence="1">
    <location>
        <position position="1"/>
    </location>
</feature>
<gene>
    <name evidence="1" type="ORF">HYDPIDRAFT_116135</name>
</gene>
<proteinExistence type="predicted"/>
<dbReference type="AlphaFoldDB" id="A0A0C9VTD5"/>
<protein>
    <submittedName>
        <fullName evidence="1">Uncharacterized protein</fullName>
    </submittedName>
</protein>
<name>A0A0C9VTD5_9AGAM</name>
<accession>A0A0C9VTD5</accession>
<organism evidence="1 2">
    <name type="scientific">Hydnomerulius pinastri MD-312</name>
    <dbReference type="NCBI Taxonomy" id="994086"/>
    <lineage>
        <taxon>Eukaryota</taxon>
        <taxon>Fungi</taxon>
        <taxon>Dikarya</taxon>
        <taxon>Basidiomycota</taxon>
        <taxon>Agaricomycotina</taxon>
        <taxon>Agaricomycetes</taxon>
        <taxon>Agaricomycetidae</taxon>
        <taxon>Boletales</taxon>
        <taxon>Boletales incertae sedis</taxon>
        <taxon>Leucogyrophana</taxon>
    </lineage>
</organism>
<evidence type="ECO:0000313" key="2">
    <source>
        <dbReference type="Proteomes" id="UP000053820"/>
    </source>
</evidence>
<evidence type="ECO:0000313" key="1">
    <source>
        <dbReference type="EMBL" id="KIJ61175.1"/>
    </source>
</evidence>
<dbReference type="Proteomes" id="UP000053820">
    <property type="component" value="Unassembled WGS sequence"/>
</dbReference>
<keyword evidence="2" id="KW-1185">Reference proteome</keyword>